<keyword evidence="4" id="KW-1185">Reference proteome</keyword>
<dbReference type="InterPro" id="IPR039634">
    <property type="entry name" value="Bul1-like"/>
</dbReference>
<organism evidence="3 4">
    <name type="scientific">Chaetomidium leptoderma</name>
    <dbReference type="NCBI Taxonomy" id="669021"/>
    <lineage>
        <taxon>Eukaryota</taxon>
        <taxon>Fungi</taxon>
        <taxon>Dikarya</taxon>
        <taxon>Ascomycota</taxon>
        <taxon>Pezizomycotina</taxon>
        <taxon>Sordariomycetes</taxon>
        <taxon>Sordariomycetidae</taxon>
        <taxon>Sordariales</taxon>
        <taxon>Chaetomiaceae</taxon>
        <taxon>Chaetomidium</taxon>
    </lineage>
</organism>
<name>A0AAN6VT86_9PEZI</name>
<dbReference type="Proteomes" id="UP001302745">
    <property type="component" value="Unassembled WGS sequence"/>
</dbReference>
<comment type="caution">
    <text evidence="3">The sequence shown here is derived from an EMBL/GenBank/DDBJ whole genome shotgun (WGS) entry which is preliminary data.</text>
</comment>
<gene>
    <name evidence="3" type="ORF">C8A00DRAFT_12288</name>
</gene>
<dbReference type="InterPro" id="IPR014752">
    <property type="entry name" value="Arrestin-like_C"/>
</dbReference>
<reference evidence="3" key="1">
    <citation type="journal article" date="2023" name="Mol. Phylogenet. Evol.">
        <title>Genome-scale phylogeny and comparative genomics of the fungal order Sordariales.</title>
        <authorList>
            <person name="Hensen N."/>
            <person name="Bonometti L."/>
            <person name="Westerberg I."/>
            <person name="Brannstrom I.O."/>
            <person name="Guillou S."/>
            <person name="Cros-Aarteil S."/>
            <person name="Calhoun S."/>
            <person name="Haridas S."/>
            <person name="Kuo A."/>
            <person name="Mondo S."/>
            <person name="Pangilinan J."/>
            <person name="Riley R."/>
            <person name="LaButti K."/>
            <person name="Andreopoulos B."/>
            <person name="Lipzen A."/>
            <person name="Chen C."/>
            <person name="Yan M."/>
            <person name="Daum C."/>
            <person name="Ng V."/>
            <person name="Clum A."/>
            <person name="Steindorff A."/>
            <person name="Ohm R.A."/>
            <person name="Martin F."/>
            <person name="Silar P."/>
            <person name="Natvig D.O."/>
            <person name="Lalanne C."/>
            <person name="Gautier V."/>
            <person name="Ament-Velasquez S.L."/>
            <person name="Kruys A."/>
            <person name="Hutchinson M.I."/>
            <person name="Powell A.J."/>
            <person name="Barry K."/>
            <person name="Miller A.N."/>
            <person name="Grigoriev I.V."/>
            <person name="Debuchy R."/>
            <person name="Gladieux P."/>
            <person name="Hiltunen Thoren M."/>
            <person name="Johannesson H."/>
        </authorList>
    </citation>
    <scope>NUCLEOTIDE SEQUENCE</scope>
    <source>
        <strain evidence="3">CBS 538.74</strain>
    </source>
</reference>
<dbReference type="AlphaFoldDB" id="A0AAN6VT86"/>
<dbReference type="PANTHER" id="PTHR31904:SF1">
    <property type="entry name" value="BYPASS OF STOP CODON PROTEIN 5-RELATED"/>
    <property type="match status" value="1"/>
</dbReference>
<sequence length="553" mass="59225">MGTGLDSYAASISTGNPGYATGNIMKMAFQKSDISVNLKDHYNAKVYTSLSPVVGNVTITTKRDVPFDSIQILLLGHTKTSFEGMKVPQEVVHTFLKMMMPIPESTYPVPRVLEAGRTYTIPFNFVIPSQLTISACNHSRLSDHMQDHHVRLPPSLGGWQRDDMAPDMARVEYSIRARVFRNDGDRNTRIMEGTHTIQVLPAAAEEPPLNITDKDPLYRMSKTKTLRRNILATKLGRLTAEAAQPSAAILSPDGRRVMSHPMARIQLVFHPESARTLPPTVTGVTAKVTSHTYFASGTISSFPNLGDWNAPYLLNRRGQYFTSTALPPVTLAEQPAWTPVPEVPITRRDSGYGGSEHPSSSSDDDDDGDDERTTLATKSKSSSSSSSPHTATLMVPLSLPTDKKTFVPTFHSCIASRVYTVQLSINLSSKRRGGGGASNYVSLVVPLQIAVDGVAASVAAAGSGDGQQEGGAVVVVAPSSSSSGLPSFEEAAADEHLRPRVLHVPGGSSVTGGREWMLAAAAAAAADEGQGGAGGRDWDGLPEYGEPGFRRVD</sequence>
<protein>
    <recommendedName>
        <fullName evidence="2">Bul1 C-terminal domain-containing protein</fullName>
    </recommendedName>
</protein>
<feature type="compositionally biased region" description="Low complexity" evidence="1">
    <location>
        <begin position="378"/>
        <end position="387"/>
    </location>
</feature>
<evidence type="ECO:0000256" key="1">
    <source>
        <dbReference type="SAM" id="MobiDB-lite"/>
    </source>
</evidence>
<reference evidence="3" key="2">
    <citation type="submission" date="2023-05" db="EMBL/GenBank/DDBJ databases">
        <authorList>
            <consortium name="Lawrence Berkeley National Laboratory"/>
            <person name="Steindorff A."/>
            <person name="Hensen N."/>
            <person name="Bonometti L."/>
            <person name="Westerberg I."/>
            <person name="Brannstrom I.O."/>
            <person name="Guillou S."/>
            <person name="Cros-Aarteil S."/>
            <person name="Calhoun S."/>
            <person name="Haridas S."/>
            <person name="Kuo A."/>
            <person name="Mondo S."/>
            <person name="Pangilinan J."/>
            <person name="Riley R."/>
            <person name="Labutti K."/>
            <person name="Andreopoulos B."/>
            <person name="Lipzen A."/>
            <person name="Chen C."/>
            <person name="Yanf M."/>
            <person name="Daum C."/>
            <person name="Ng V."/>
            <person name="Clum A."/>
            <person name="Ohm R."/>
            <person name="Martin F."/>
            <person name="Silar P."/>
            <person name="Natvig D."/>
            <person name="Lalanne C."/>
            <person name="Gautier V."/>
            <person name="Ament-Velasquez S.L."/>
            <person name="Kruys A."/>
            <person name="Hutchinson M.I."/>
            <person name="Powell A.J."/>
            <person name="Barry K."/>
            <person name="Miller A.N."/>
            <person name="Grigoriev I.V."/>
            <person name="Debuchy R."/>
            <person name="Gladieux P."/>
            <person name="Thoren M.H."/>
            <person name="Johannesson H."/>
        </authorList>
    </citation>
    <scope>NUCLEOTIDE SEQUENCE</scope>
    <source>
        <strain evidence="3">CBS 538.74</strain>
    </source>
</reference>
<feature type="domain" description="Bul1 C-terminal" evidence="2">
    <location>
        <begin position="370"/>
        <end position="429"/>
    </location>
</feature>
<dbReference type="EMBL" id="MU856860">
    <property type="protein sequence ID" value="KAK4156852.1"/>
    <property type="molecule type" value="Genomic_DNA"/>
</dbReference>
<evidence type="ECO:0000259" key="2">
    <source>
        <dbReference type="Pfam" id="PF04426"/>
    </source>
</evidence>
<feature type="region of interest" description="Disordered" evidence="1">
    <location>
        <begin position="528"/>
        <end position="553"/>
    </location>
</feature>
<dbReference type="Pfam" id="PF04426">
    <property type="entry name" value="Bul1_C"/>
    <property type="match status" value="1"/>
</dbReference>
<dbReference type="PANTHER" id="PTHR31904">
    <property type="entry name" value="BYPASS OF STOP CODON PROTEIN 5-RELATED"/>
    <property type="match status" value="1"/>
</dbReference>
<dbReference type="Gene3D" id="2.60.40.640">
    <property type="match status" value="1"/>
</dbReference>
<evidence type="ECO:0000313" key="3">
    <source>
        <dbReference type="EMBL" id="KAK4156852.1"/>
    </source>
</evidence>
<feature type="region of interest" description="Disordered" evidence="1">
    <location>
        <begin position="340"/>
        <end position="391"/>
    </location>
</feature>
<dbReference type="InterPro" id="IPR022794">
    <property type="entry name" value="Bul1_C"/>
</dbReference>
<proteinExistence type="predicted"/>
<accession>A0AAN6VT86</accession>
<evidence type="ECO:0000313" key="4">
    <source>
        <dbReference type="Proteomes" id="UP001302745"/>
    </source>
</evidence>